<comment type="caution">
    <text evidence="1">The sequence shown here is derived from an EMBL/GenBank/DDBJ whole genome shotgun (WGS) entry which is preliminary data.</text>
</comment>
<dbReference type="AlphaFoldDB" id="A0A1T4QZT9"/>
<dbReference type="RefSeq" id="WP_078745675.1">
    <property type="nucleotide sequence ID" value="NZ_FUXG01000013.1"/>
</dbReference>
<dbReference type="Proteomes" id="UP000191418">
    <property type="component" value="Unassembled WGS sequence"/>
</dbReference>
<keyword evidence="2" id="KW-1185">Reference proteome</keyword>
<dbReference type="STRING" id="64969.SAMN02745127_02094"/>
<accession>A0A1T4QZT9</accession>
<name>A0A1T4QZT9_9GAMM</name>
<evidence type="ECO:0000313" key="2">
    <source>
        <dbReference type="Proteomes" id="UP000191418"/>
    </source>
</evidence>
<dbReference type="EMBL" id="MTSM01000001">
    <property type="protein sequence ID" value="OPX57046.1"/>
    <property type="molecule type" value="Genomic_DNA"/>
</dbReference>
<protein>
    <submittedName>
        <fullName evidence="1">Uncharacterized protein</fullName>
    </submittedName>
</protein>
<reference evidence="1 2" key="1">
    <citation type="submission" date="2017-01" db="EMBL/GenBank/DDBJ databases">
        <title>Genome Sequencing of a Marine Spirillum, Oceanospirillum multiglobuliferum ATCC 33336, from Japan.</title>
        <authorList>
            <person name="Carney J.G."/>
            <person name="Trachtenberg A.M."/>
            <person name="Rheaume B.A."/>
            <person name="Linnane J.D."/>
            <person name="Pitts N.L."/>
            <person name="Mykles D.L."/>
            <person name="Maclea K.S."/>
        </authorList>
    </citation>
    <scope>NUCLEOTIDE SEQUENCE [LARGE SCALE GENOMIC DNA]</scope>
    <source>
        <strain evidence="1 2">ATCC 33336</strain>
    </source>
</reference>
<proteinExistence type="predicted"/>
<sequence length="113" mass="12426">MSAKPMFDLAVSETDYLIVSLEHTCIHSACVAFLRPEHQGVTFNLDEAGRYSEARVNADLEYYDNGRRHMAILASAVAQHQAPVVLLTELASGALKHTHQLLLAKREGATQHG</sequence>
<evidence type="ECO:0000313" key="1">
    <source>
        <dbReference type="EMBL" id="OPX57046.1"/>
    </source>
</evidence>
<organism evidence="1 2">
    <name type="scientific">Oceanospirillum multiglobuliferum</name>
    <dbReference type="NCBI Taxonomy" id="64969"/>
    <lineage>
        <taxon>Bacteria</taxon>
        <taxon>Pseudomonadati</taxon>
        <taxon>Pseudomonadota</taxon>
        <taxon>Gammaproteobacteria</taxon>
        <taxon>Oceanospirillales</taxon>
        <taxon>Oceanospirillaceae</taxon>
        <taxon>Oceanospirillum</taxon>
    </lineage>
</organism>
<gene>
    <name evidence="1" type="ORF">BTE48_01040</name>
</gene>